<name>A0A8J2KZI8_9HEXA</name>
<feature type="domain" description="Alpha-macroglobulin-like TED" evidence="1">
    <location>
        <begin position="4"/>
        <end position="168"/>
    </location>
</feature>
<dbReference type="GO" id="GO:0005615">
    <property type="term" value="C:extracellular space"/>
    <property type="evidence" value="ECO:0007669"/>
    <property type="project" value="InterPro"/>
</dbReference>
<gene>
    <name evidence="2" type="ORF">AFUS01_LOCUS32577</name>
</gene>
<evidence type="ECO:0000313" key="3">
    <source>
        <dbReference type="Proteomes" id="UP000708208"/>
    </source>
</evidence>
<dbReference type="PANTHER" id="PTHR11412:SF172">
    <property type="entry name" value="LD23292P"/>
    <property type="match status" value="1"/>
</dbReference>
<dbReference type="Pfam" id="PF07678">
    <property type="entry name" value="TED_complement"/>
    <property type="match status" value="1"/>
</dbReference>
<dbReference type="OrthoDB" id="6359008at2759"/>
<reference evidence="2" key="1">
    <citation type="submission" date="2021-06" db="EMBL/GenBank/DDBJ databases">
        <authorList>
            <person name="Hodson N. C."/>
            <person name="Mongue J. A."/>
            <person name="Jaron S. K."/>
        </authorList>
    </citation>
    <scope>NUCLEOTIDE SEQUENCE</scope>
</reference>
<keyword evidence="3" id="KW-1185">Reference proteome</keyword>
<evidence type="ECO:0000313" key="2">
    <source>
        <dbReference type="EMBL" id="CAG7822295.1"/>
    </source>
</evidence>
<sequence length="174" mass="19929">YFRSDWKNSAPSVWVTSFCARVFTEAIFNEWENFLFIDPNIISKAVSWVLQFQTSEGSFYEVSQYSDRKLNDTYANDGYVQRPNITLTAHVLIALHSVKDLPGDLGPKLAQARQRAISYLEIKTDQMRNSHSTPYEIALVAYALMVSKSPKADQAFILLAEKKKTQGKLNMFKF</sequence>
<dbReference type="Proteomes" id="UP000708208">
    <property type="component" value="Unassembled WGS sequence"/>
</dbReference>
<comment type="caution">
    <text evidence="2">The sequence shown here is derived from an EMBL/GenBank/DDBJ whole genome shotgun (WGS) entry which is preliminary data.</text>
</comment>
<evidence type="ECO:0000259" key="1">
    <source>
        <dbReference type="Pfam" id="PF07678"/>
    </source>
</evidence>
<dbReference type="PANTHER" id="PTHR11412">
    <property type="entry name" value="MACROGLOBULIN / COMPLEMENT"/>
    <property type="match status" value="1"/>
</dbReference>
<dbReference type="AlphaFoldDB" id="A0A8J2KZI8"/>
<accession>A0A8J2KZI8</accession>
<organism evidence="2 3">
    <name type="scientific">Allacma fusca</name>
    <dbReference type="NCBI Taxonomy" id="39272"/>
    <lineage>
        <taxon>Eukaryota</taxon>
        <taxon>Metazoa</taxon>
        <taxon>Ecdysozoa</taxon>
        <taxon>Arthropoda</taxon>
        <taxon>Hexapoda</taxon>
        <taxon>Collembola</taxon>
        <taxon>Symphypleona</taxon>
        <taxon>Sminthuridae</taxon>
        <taxon>Allacma</taxon>
    </lineage>
</organism>
<dbReference type="InterPro" id="IPR050473">
    <property type="entry name" value="A2M/Complement_sys"/>
</dbReference>
<dbReference type="EMBL" id="CAJVCH010525955">
    <property type="protein sequence ID" value="CAG7822295.1"/>
    <property type="molecule type" value="Genomic_DNA"/>
</dbReference>
<feature type="non-terminal residue" evidence="2">
    <location>
        <position position="1"/>
    </location>
</feature>
<feature type="non-terminal residue" evidence="2">
    <location>
        <position position="174"/>
    </location>
</feature>
<proteinExistence type="predicted"/>
<protein>
    <recommendedName>
        <fullName evidence="1">Alpha-macroglobulin-like TED domain-containing protein</fullName>
    </recommendedName>
</protein>
<dbReference type="InterPro" id="IPR011626">
    <property type="entry name" value="Alpha-macroglobulin_TED"/>
</dbReference>